<name>A0A4R3MWC2_9GAMM</name>
<accession>A0A4R3MWC2</accession>
<evidence type="ECO:0008006" key="3">
    <source>
        <dbReference type="Google" id="ProtNLM"/>
    </source>
</evidence>
<proteinExistence type="predicted"/>
<gene>
    <name evidence="1" type="ORF">EDC35_107144</name>
</gene>
<evidence type="ECO:0000313" key="2">
    <source>
        <dbReference type="Proteomes" id="UP000295717"/>
    </source>
</evidence>
<sequence>MRIPLTLLLISALPVLADPVIIGHQGLPPLDAKTLERIYTGKVVELNGMRLTPVNLPPRSTLRERFLQNYLGQDEGKYTGYWTVRRYIGKGTPPRELDNTAEVIQFISHTTGAIGYVDESDVSPDTPVLLRRSP</sequence>
<keyword evidence="2" id="KW-1185">Reference proteome</keyword>
<dbReference type="Gene3D" id="3.40.190.10">
    <property type="entry name" value="Periplasmic binding protein-like II"/>
    <property type="match status" value="1"/>
</dbReference>
<dbReference type="EMBL" id="SMAO01000007">
    <property type="protein sequence ID" value="TCT19816.1"/>
    <property type="molecule type" value="Genomic_DNA"/>
</dbReference>
<dbReference type="RefSeq" id="WP_132977854.1">
    <property type="nucleotide sequence ID" value="NZ_SMAO01000007.1"/>
</dbReference>
<dbReference type="SUPFAM" id="SSF53850">
    <property type="entry name" value="Periplasmic binding protein-like II"/>
    <property type="match status" value="1"/>
</dbReference>
<dbReference type="Proteomes" id="UP000295717">
    <property type="component" value="Unassembled WGS sequence"/>
</dbReference>
<organism evidence="1 2">
    <name type="scientific">Thiobaca trueperi</name>
    <dbReference type="NCBI Taxonomy" id="127458"/>
    <lineage>
        <taxon>Bacteria</taxon>
        <taxon>Pseudomonadati</taxon>
        <taxon>Pseudomonadota</taxon>
        <taxon>Gammaproteobacteria</taxon>
        <taxon>Chromatiales</taxon>
        <taxon>Chromatiaceae</taxon>
        <taxon>Thiobaca</taxon>
    </lineage>
</organism>
<dbReference type="OrthoDB" id="5368544at2"/>
<comment type="caution">
    <text evidence="1">The sequence shown here is derived from an EMBL/GenBank/DDBJ whole genome shotgun (WGS) entry which is preliminary data.</text>
</comment>
<reference evidence="1 2" key="1">
    <citation type="submission" date="2019-03" db="EMBL/GenBank/DDBJ databases">
        <title>Genomic Encyclopedia of Type Strains, Phase IV (KMG-IV): sequencing the most valuable type-strain genomes for metagenomic binning, comparative biology and taxonomic classification.</title>
        <authorList>
            <person name="Goeker M."/>
        </authorList>
    </citation>
    <scope>NUCLEOTIDE SEQUENCE [LARGE SCALE GENOMIC DNA]</scope>
    <source>
        <strain evidence="1 2">DSM 13587</strain>
    </source>
</reference>
<protein>
    <recommendedName>
        <fullName evidence="3">Phosphate ABC transporter substrate-binding protein</fullName>
    </recommendedName>
</protein>
<evidence type="ECO:0000313" key="1">
    <source>
        <dbReference type="EMBL" id="TCT19816.1"/>
    </source>
</evidence>
<dbReference type="AlphaFoldDB" id="A0A4R3MWC2"/>